<dbReference type="CDD" id="cd10931">
    <property type="entry name" value="CE4_u7"/>
    <property type="match status" value="1"/>
</dbReference>
<dbReference type="Proteomes" id="UP001589605">
    <property type="component" value="Unassembled WGS sequence"/>
</dbReference>
<organism evidence="2 3">
    <name type="scientific">Formosa undariae</name>
    <dbReference type="NCBI Taxonomy" id="1325436"/>
    <lineage>
        <taxon>Bacteria</taxon>
        <taxon>Pseudomonadati</taxon>
        <taxon>Bacteroidota</taxon>
        <taxon>Flavobacteriia</taxon>
        <taxon>Flavobacteriales</taxon>
        <taxon>Flavobacteriaceae</taxon>
        <taxon>Formosa</taxon>
    </lineage>
</organism>
<dbReference type="EMBL" id="JBHMEZ010000013">
    <property type="protein sequence ID" value="MFB9054443.1"/>
    <property type="molecule type" value="Genomic_DNA"/>
</dbReference>
<evidence type="ECO:0000259" key="1">
    <source>
        <dbReference type="Pfam" id="PF23019"/>
    </source>
</evidence>
<gene>
    <name evidence="2" type="ORF">ACFFVB_15245</name>
</gene>
<accession>A0ABV5F5M0</accession>
<proteinExistence type="predicted"/>
<reference evidence="2 3" key="1">
    <citation type="submission" date="2024-09" db="EMBL/GenBank/DDBJ databases">
        <authorList>
            <person name="Sun Q."/>
            <person name="Mori K."/>
        </authorList>
    </citation>
    <scope>NUCLEOTIDE SEQUENCE [LARGE SCALE GENOMIC DNA]</scope>
    <source>
        <strain evidence="2 3">CECT 8286</strain>
    </source>
</reference>
<dbReference type="RefSeq" id="WP_382384082.1">
    <property type="nucleotide sequence ID" value="NZ_JBHMEZ010000013.1"/>
</dbReference>
<protein>
    <submittedName>
        <fullName evidence="2">Polysaccharide deacetylase family protein</fullName>
    </submittedName>
</protein>
<sequence>MLLVYTHKITPRINFTFKHLCTRILGIPVRFTTTIEEFIAHDSFKMSYTKKPLGNEVFIRSHDLLFEQGLSDPDLNVTKWEDTKCFFFTGDKSAIPFDVFAASFYLLSRYEEYLPHVKDEYGRYGAHESLAYKHNFLKEPVVDIWAYKFKSVLEANYPNVEFPKRKYSIKPVIDVPAPYDFKLKGLMRTLGGNIKDLFAFNFKKLYYRQMVLFGLKRDPYDTFKYILNKQKQTGFKFHFFFLIGDFSTYDKGISALRKDYVSLIKSVADYCRVGLKVSYFAIEDKSILKKEQQQMEGIINTSLLETRNSFSKLNLPDLYRNLVELEVQDDYTMGYVNELGFRAGTCTPFFFYDLDYEVQTPLRINSYHVIDSALLKNVSLLDKKESLQYIINQVKRVNGEFVPVFHNYTFSGMGQWKHFKELFNIILDSTENDK</sequence>
<dbReference type="InterPro" id="IPR054297">
    <property type="entry name" value="DUF7033"/>
</dbReference>
<comment type="caution">
    <text evidence="2">The sequence shown here is derived from an EMBL/GenBank/DDBJ whole genome shotgun (WGS) entry which is preliminary data.</text>
</comment>
<dbReference type="Pfam" id="PF23019">
    <property type="entry name" value="DUF7033"/>
    <property type="match status" value="1"/>
</dbReference>
<evidence type="ECO:0000313" key="3">
    <source>
        <dbReference type="Proteomes" id="UP001589605"/>
    </source>
</evidence>
<feature type="domain" description="DUF7033" evidence="1">
    <location>
        <begin position="95"/>
        <end position="182"/>
    </location>
</feature>
<keyword evidence="3" id="KW-1185">Reference proteome</keyword>
<evidence type="ECO:0000313" key="2">
    <source>
        <dbReference type="EMBL" id="MFB9054443.1"/>
    </source>
</evidence>
<name>A0ABV5F5M0_9FLAO</name>